<organism evidence="1 3">
    <name type="scientific">Candidatus Chlorohelix allophototropha</name>
    <dbReference type="NCBI Taxonomy" id="3003348"/>
    <lineage>
        <taxon>Bacteria</taxon>
        <taxon>Bacillati</taxon>
        <taxon>Chloroflexota</taxon>
        <taxon>Chloroflexia</taxon>
        <taxon>Candidatus Chloroheliales</taxon>
        <taxon>Candidatus Chloroheliaceae</taxon>
        <taxon>Candidatus Chlorohelix</taxon>
    </lineage>
</organism>
<dbReference type="Gene3D" id="1.10.1220.160">
    <property type="entry name" value="DNA sulphur modification protein DndE"/>
    <property type="match status" value="1"/>
</dbReference>
<proteinExistence type="predicted"/>
<reference evidence="1 3" key="1">
    <citation type="submission" date="2020-06" db="EMBL/GenBank/DDBJ databases">
        <title>Anoxygenic phototrophic Chloroflexota member uses a Type I reaction center.</title>
        <authorList>
            <person name="Tsuji J.M."/>
            <person name="Shaw N.A."/>
            <person name="Nagashima S."/>
            <person name="Venkiteswaran J."/>
            <person name="Schiff S.L."/>
            <person name="Hanada S."/>
            <person name="Tank M."/>
            <person name="Neufeld J.D."/>
        </authorList>
    </citation>
    <scope>NUCLEOTIDE SEQUENCE [LARGE SCALE GENOMIC DNA]</scope>
    <source>
        <strain evidence="1">L227-S17</strain>
    </source>
</reference>
<dbReference type="InterPro" id="IPR038472">
    <property type="entry name" value="DndE_sf"/>
</dbReference>
<dbReference type="Proteomes" id="UP000521676">
    <property type="component" value="Unassembled WGS sequence"/>
</dbReference>
<dbReference type="Proteomes" id="UP001431572">
    <property type="component" value="Plasmid unnamed1"/>
</dbReference>
<dbReference type="Pfam" id="PF08870">
    <property type="entry name" value="DndE"/>
    <property type="match status" value="1"/>
</dbReference>
<evidence type="ECO:0000313" key="3">
    <source>
        <dbReference type="Proteomes" id="UP000521676"/>
    </source>
</evidence>
<reference evidence="2" key="2">
    <citation type="journal article" date="2024" name="Nature">
        <title>Anoxygenic phototroph of the Chloroflexota uses a type I reaction centre.</title>
        <authorList>
            <person name="Tsuji J.M."/>
            <person name="Shaw N.A."/>
            <person name="Nagashima S."/>
            <person name="Venkiteswaran J.J."/>
            <person name="Schiff S.L."/>
            <person name="Watanabe T."/>
            <person name="Fukui M."/>
            <person name="Hanada S."/>
            <person name="Tank M."/>
            <person name="Neufeld J.D."/>
        </authorList>
    </citation>
    <scope>NUCLEOTIDE SEQUENCE</scope>
    <source>
        <strain evidence="2">L227-S17</strain>
        <plasmid evidence="2 4">unnamed1</plasmid>
    </source>
</reference>
<accession>A0A8T7M4B1</accession>
<dbReference type="AlphaFoldDB" id="A0A8T7M4B1"/>
<geneLocation type="plasmid" evidence="2 4">
    <name>unnamed1</name>
</geneLocation>
<protein>
    <submittedName>
        <fullName evidence="1">DndE family protein</fullName>
    </submittedName>
</protein>
<evidence type="ECO:0000313" key="1">
    <source>
        <dbReference type="EMBL" id="NWJ46935.1"/>
    </source>
</evidence>
<sequence>MKLKYKVYLSREVSSRLSLLASRLGMLPNLICRIGFCLSLEEPTIPDPRQFSGDKDGKEFNRYTLTGDWELLFNSLLKQRLAKDGLDPIADFDDQFSAHLGRGVLLLYDRVKSLKELRGRDNLLMRVRIN</sequence>
<dbReference type="EMBL" id="CP128401">
    <property type="protein sequence ID" value="WJW70068.1"/>
    <property type="molecule type" value="Genomic_DNA"/>
</dbReference>
<keyword evidence="2" id="KW-0614">Plasmid</keyword>
<gene>
    <name evidence="1" type="ORF">HXX08_13825</name>
    <name evidence="2" type="ORF">OZ401_004872</name>
</gene>
<dbReference type="InterPro" id="IPR014969">
    <property type="entry name" value="DNA_S_DndE"/>
</dbReference>
<keyword evidence="4" id="KW-1185">Reference proteome</keyword>
<evidence type="ECO:0000313" key="2">
    <source>
        <dbReference type="EMBL" id="WJW70068.1"/>
    </source>
</evidence>
<dbReference type="RefSeq" id="WP_341471950.1">
    <property type="nucleotide sequence ID" value="NZ_CP128401.1"/>
</dbReference>
<name>A0A8T7M4B1_9CHLR</name>
<dbReference type="EMBL" id="JACATZ010000001">
    <property type="protein sequence ID" value="NWJ46935.1"/>
    <property type="molecule type" value="Genomic_DNA"/>
</dbReference>
<evidence type="ECO:0000313" key="4">
    <source>
        <dbReference type="Proteomes" id="UP001431572"/>
    </source>
</evidence>